<dbReference type="PRINTS" id="PR00344">
    <property type="entry name" value="BCTRLSENSOR"/>
</dbReference>
<dbReference type="InterPro" id="IPR003661">
    <property type="entry name" value="HisK_dim/P_dom"/>
</dbReference>
<gene>
    <name evidence="5" type="ORF">ACFOHH_10360</name>
</gene>
<dbReference type="PANTHER" id="PTHR43065">
    <property type="entry name" value="SENSOR HISTIDINE KINASE"/>
    <property type="match status" value="1"/>
</dbReference>
<keyword evidence="6" id="KW-1185">Reference proteome</keyword>
<protein>
    <recommendedName>
        <fullName evidence="2">histidine kinase</fullName>
        <ecNumber evidence="2">2.7.13.3</ecNumber>
    </recommendedName>
</protein>
<dbReference type="InterPro" id="IPR004358">
    <property type="entry name" value="Sig_transdc_His_kin-like_C"/>
</dbReference>
<comment type="caution">
    <text evidence="5">The sequence shown here is derived from an EMBL/GenBank/DDBJ whole genome shotgun (WGS) entry which is preliminary data.</text>
</comment>
<comment type="catalytic activity">
    <reaction evidence="1">
        <text>ATP + protein L-histidine = ADP + protein N-phospho-L-histidine.</text>
        <dbReference type="EC" id="2.7.13.3"/>
    </reaction>
</comment>
<proteinExistence type="predicted"/>
<keyword evidence="5" id="KW-0067">ATP-binding</keyword>
<keyword evidence="5" id="KW-0547">Nucleotide-binding</keyword>
<keyword evidence="3" id="KW-0597">Phosphoprotein</keyword>
<dbReference type="CDD" id="cd00082">
    <property type="entry name" value="HisKA"/>
    <property type="match status" value="1"/>
</dbReference>
<dbReference type="EC" id="2.7.13.3" evidence="2"/>
<accession>A0ABV7DGT3</accession>
<dbReference type="EMBL" id="JBHRSP010000016">
    <property type="protein sequence ID" value="MFC3073507.1"/>
    <property type="molecule type" value="Genomic_DNA"/>
</dbReference>
<dbReference type="CDD" id="cd12914">
    <property type="entry name" value="PDC1_DGC_like"/>
    <property type="match status" value="1"/>
</dbReference>
<dbReference type="InterPro" id="IPR005467">
    <property type="entry name" value="His_kinase_dom"/>
</dbReference>
<dbReference type="SMART" id="SM00387">
    <property type="entry name" value="HATPase_c"/>
    <property type="match status" value="1"/>
</dbReference>
<dbReference type="Pfam" id="PF02518">
    <property type="entry name" value="HATPase_c"/>
    <property type="match status" value="1"/>
</dbReference>
<dbReference type="InterPro" id="IPR003594">
    <property type="entry name" value="HATPase_dom"/>
</dbReference>
<dbReference type="Gene3D" id="1.10.287.130">
    <property type="match status" value="1"/>
</dbReference>
<dbReference type="GO" id="GO:0005524">
    <property type="term" value="F:ATP binding"/>
    <property type="evidence" value="ECO:0007669"/>
    <property type="project" value="UniProtKB-KW"/>
</dbReference>
<dbReference type="InterPro" id="IPR036890">
    <property type="entry name" value="HATPase_C_sf"/>
</dbReference>
<feature type="domain" description="Histidine kinase" evidence="4">
    <location>
        <begin position="332"/>
        <end position="548"/>
    </location>
</feature>
<dbReference type="PANTHER" id="PTHR43065:SF49">
    <property type="entry name" value="HISTIDINE KINASE"/>
    <property type="match status" value="1"/>
</dbReference>
<organism evidence="5 6">
    <name type="scientific">Shinella pollutisoli</name>
    <dbReference type="NCBI Taxonomy" id="2250594"/>
    <lineage>
        <taxon>Bacteria</taxon>
        <taxon>Pseudomonadati</taxon>
        <taxon>Pseudomonadota</taxon>
        <taxon>Alphaproteobacteria</taxon>
        <taxon>Hyphomicrobiales</taxon>
        <taxon>Rhizobiaceae</taxon>
        <taxon>Shinella</taxon>
    </lineage>
</organism>
<sequence>MDVGRQIYRSRRSIALSLCIAMLLAYELWRSHAAAREEAEKTVSNLVHVMSEQLVRTVQSIDLNLQDIAAEIVKRPELADNDPAFRGALHKRLTTLPYVRALFVIGPDGFISHDTDFPGTPRVSLADRGYFRAHETDPSVQMHIDGPLKSRSRNVWFISLSRRINAESGTFGGIVVAAVEPLYFEHFYTQLWMSGGTILLALADGTLLARSPHNEQAMGVSFADDEPFRSYLHAQRSGVYWGRSPIDGVSRVIGYQRLNSIPVVVLMTLDEADAMKEWRSHARAGIVGAVILQLLLLALEWLSYRSREREERARIRLEHAQRLEAIGRFAAGVAHDIGNLMRIIRSGVTVLRPMMEGRQEALAVLGEIDRTLSAGRDMVSQLLSQSRNAETRPEVADVNRLLSDALPILAQAAGPRTGIATALSDEEAPCLADRAQFRSAIVNLVLNARDAMPSGGTITIGTLVVEERNGDAVSRWVDICIGDEGVGMTDDVRHQAFDPFFTTKAPGSGSGVGLSQVVDFVRRSGGRVEILSRKDRGTTVRLRLPIEVATTAARRSDRKEDQDD</sequence>
<dbReference type="RefSeq" id="WP_257316994.1">
    <property type="nucleotide sequence ID" value="NZ_JANFDG010000024.1"/>
</dbReference>
<dbReference type="PROSITE" id="PS50109">
    <property type="entry name" value="HIS_KIN"/>
    <property type="match status" value="1"/>
</dbReference>
<dbReference type="SUPFAM" id="SSF47384">
    <property type="entry name" value="Homodimeric domain of signal transducing histidine kinase"/>
    <property type="match status" value="1"/>
</dbReference>
<dbReference type="Gene3D" id="3.30.450.20">
    <property type="entry name" value="PAS domain"/>
    <property type="match status" value="2"/>
</dbReference>
<dbReference type="InterPro" id="IPR036097">
    <property type="entry name" value="HisK_dim/P_sf"/>
</dbReference>
<evidence type="ECO:0000256" key="2">
    <source>
        <dbReference type="ARBA" id="ARBA00012438"/>
    </source>
</evidence>
<evidence type="ECO:0000313" key="6">
    <source>
        <dbReference type="Proteomes" id="UP001595377"/>
    </source>
</evidence>
<name>A0ABV7DGT3_9HYPH</name>
<evidence type="ECO:0000256" key="1">
    <source>
        <dbReference type="ARBA" id="ARBA00000085"/>
    </source>
</evidence>
<evidence type="ECO:0000256" key="3">
    <source>
        <dbReference type="ARBA" id="ARBA00022553"/>
    </source>
</evidence>
<evidence type="ECO:0000313" key="5">
    <source>
        <dbReference type="EMBL" id="MFC3073507.1"/>
    </source>
</evidence>
<dbReference type="SUPFAM" id="SSF55874">
    <property type="entry name" value="ATPase domain of HSP90 chaperone/DNA topoisomerase II/histidine kinase"/>
    <property type="match status" value="1"/>
</dbReference>
<reference evidence="6" key="1">
    <citation type="journal article" date="2019" name="Int. J. Syst. Evol. Microbiol.">
        <title>The Global Catalogue of Microorganisms (GCM) 10K type strain sequencing project: providing services to taxonomists for standard genome sequencing and annotation.</title>
        <authorList>
            <consortium name="The Broad Institute Genomics Platform"/>
            <consortium name="The Broad Institute Genome Sequencing Center for Infectious Disease"/>
            <person name="Wu L."/>
            <person name="Ma J."/>
        </authorList>
    </citation>
    <scope>NUCLEOTIDE SEQUENCE [LARGE SCALE GENOMIC DNA]</scope>
    <source>
        <strain evidence="6">KCTC 52677</strain>
    </source>
</reference>
<dbReference type="Proteomes" id="UP001595377">
    <property type="component" value="Unassembled WGS sequence"/>
</dbReference>
<dbReference type="Pfam" id="PF22588">
    <property type="entry name" value="dCache_1_like"/>
    <property type="match status" value="1"/>
</dbReference>
<dbReference type="Gene3D" id="3.30.565.10">
    <property type="entry name" value="Histidine kinase-like ATPase, C-terminal domain"/>
    <property type="match status" value="1"/>
</dbReference>
<evidence type="ECO:0000259" key="4">
    <source>
        <dbReference type="PROSITE" id="PS50109"/>
    </source>
</evidence>
<dbReference type="InterPro" id="IPR054327">
    <property type="entry name" value="His-kinase-like_sensor"/>
</dbReference>
<dbReference type="CDD" id="cd12915">
    <property type="entry name" value="PDC2_DGC_like"/>
    <property type="match status" value="1"/>
</dbReference>